<dbReference type="EMBL" id="LSSK01000690">
    <property type="protein sequence ID" value="OMH82324.1"/>
    <property type="molecule type" value="Genomic_DNA"/>
</dbReference>
<dbReference type="Proteomes" id="UP000188320">
    <property type="component" value="Unassembled WGS sequence"/>
</dbReference>
<evidence type="ECO:0000313" key="2">
    <source>
        <dbReference type="EMBL" id="OMH82020.1"/>
    </source>
</evidence>
<name>A0A1R1PMZ2_ZANCU</name>
<evidence type="ECO:0000256" key="1">
    <source>
        <dbReference type="SAM" id="MobiDB-lite"/>
    </source>
</evidence>
<evidence type="ECO:0000313" key="4">
    <source>
        <dbReference type="Proteomes" id="UP000188320"/>
    </source>
</evidence>
<feature type="region of interest" description="Disordered" evidence="1">
    <location>
        <begin position="114"/>
        <end position="138"/>
    </location>
</feature>
<keyword evidence="4" id="KW-1185">Reference proteome</keyword>
<dbReference type="AlphaFoldDB" id="A0A1R1PMZ2"/>
<feature type="region of interest" description="Disordered" evidence="1">
    <location>
        <begin position="238"/>
        <end position="276"/>
    </location>
</feature>
<evidence type="ECO:0000313" key="3">
    <source>
        <dbReference type="EMBL" id="OMH82324.1"/>
    </source>
</evidence>
<dbReference type="EMBL" id="LSSK01000758">
    <property type="protein sequence ID" value="OMH82020.1"/>
    <property type="molecule type" value="Genomic_DNA"/>
</dbReference>
<organism evidence="3 4">
    <name type="scientific">Zancudomyces culisetae</name>
    <name type="common">Gut fungus</name>
    <name type="synonym">Smittium culisetae</name>
    <dbReference type="NCBI Taxonomy" id="1213189"/>
    <lineage>
        <taxon>Eukaryota</taxon>
        <taxon>Fungi</taxon>
        <taxon>Fungi incertae sedis</taxon>
        <taxon>Zoopagomycota</taxon>
        <taxon>Kickxellomycotina</taxon>
        <taxon>Harpellomycetes</taxon>
        <taxon>Harpellales</taxon>
        <taxon>Legeriomycetaceae</taxon>
        <taxon>Zancudomyces</taxon>
    </lineage>
</organism>
<reference evidence="3" key="2">
    <citation type="submission" date="2017-01" db="EMBL/GenBank/DDBJ databases">
        <authorList>
            <person name="Mah S.A."/>
            <person name="Swanson W.J."/>
            <person name="Moy G.W."/>
            <person name="Vacquier V.D."/>
        </authorList>
    </citation>
    <scope>NUCLEOTIDE SEQUENCE [LARGE SCALE GENOMIC DNA]</scope>
    <source>
        <strain evidence="3">COL-18-3</strain>
    </source>
</reference>
<accession>A0A1R1PMZ2</accession>
<sequence length="366" mass="40883">MTTGGDKDISTISSWTSIVISESPDTESASWGWTNLNIEHEGGAMSEEESKEEEENINLVTEGSYIDFGFGKKQKVVDLQAEDQVELELHSGQKLEETGYVSDRGISITKGAVARRKNENSKEKKDAKQRKKMNSIGRTESKHLLRRGESQFALVETTTGGCEISAKKDTGEIQNNSKERGGVTQLGIPIKKSIRDIIRQENRRSEYKNMIFDQKDKISYLSKKDMVSGWLESGTICDSHSESNKSKRTSCDSKSTDNTRNSSGEFEAENSGETSIIERGMEHEGGTTKKLAENNKKGGLFEWILSSTAEWLMENNGSSDYLGSKREVSGIHSCSIYQESGNKSKGMEDVFKEFYKFQSMDFSKPL</sequence>
<protein>
    <submittedName>
        <fullName evidence="3">Uncharacterized protein</fullName>
    </submittedName>
</protein>
<comment type="caution">
    <text evidence="3">The sequence shown here is derived from an EMBL/GenBank/DDBJ whole genome shotgun (WGS) entry which is preliminary data.</text>
</comment>
<proteinExistence type="predicted"/>
<feature type="compositionally biased region" description="Basic and acidic residues" evidence="1">
    <location>
        <begin position="116"/>
        <end position="126"/>
    </location>
</feature>
<gene>
    <name evidence="3" type="ORF">AX774_g4197</name>
    <name evidence="2" type="ORF">AX774_g4513</name>
</gene>
<reference evidence="4" key="1">
    <citation type="submission" date="2017-01" db="EMBL/GenBank/DDBJ databases">
        <authorList>
            <person name="Wang Y."/>
            <person name="White M."/>
            <person name="Kvist S."/>
            <person name="Moncalvo J.-M."/>
        </authorList>
    </citation>
    <scope>NUCLEOTIDE SEQUENCE [LARGE SCALE GENOMIC DNA]</scope>
    <source>
        <strain evidence="4">COL-18-3</strain>
    </source>
</reference>
<feature type="compositionally biased region" description="Basic and acidic residues" evidence="1">
    <location>
        <begin position="239"/>
        <end position="257"/>
    </location>
</feature>